<name>A0A395VB28_9FIRM</name>
<protein>
    <submittedName>
        <fullName evidence="7">PLP-dependent aminotransferase family protein</fullName>
    </submittedName>
</protein>
<dbReference type="InterPro" id="IPR036388">
    <property type="entry name" value="WH-like_DNA-bd_sf"/>
</dbReference>
<evidence type="ECO:0000256" key="1">
    <source>
        <dbReference type="ARBA" id="ARBA00005384"/>
    </source>
</evidence>
<dbReference type="Gene3D" id="3.40.640.10">
    <property type="entry name" value="Type I PLP-dependent aspartate aminotransferase-like (Major domain)"/>
    <property type="match status" value="1"/>
</dbReference>
<evidence type="ECO:0000259" key="6">
    <source>
        <dbReference type="PROSITE" id="PS50949"/>
    </source>
</evidence>
<gene>
    <name evidence="7" type="ORF">DWX93_04295</name>
</gene>
<evidence type="ECO:0000256" key="4">
    <source>
        <dbReference type="ARBA" id="ARBA00023125"/>
    </source>
</evidence>
<dbReference type="GO" id="GO:0003677">
    <property type="term" value="F:DNA binding"/>
    <property type="evidence" value="ECO:0007669"/>
    <property type="project" value="UniProtKB-KW"/>
</dbReference>
<dbReference type="InterPro" id="IPR015424">
    <property type="entry name" value="PyrdxlP-dep_Trfase"/>
</dbReference>
<dbReference type="GO" id="GO:0030170">
    <property type="term" value="F:pyridoxal phosphate binding"/>
    <property type="evidence" value="ECO:0007669"/>
    <property type="project" value="InterPro"/>
</dbReference>
<keyword evidence="3" id="KW-0805">Transcription regulation</keyword>
<keyword evidence="4" id="KW-0238">DNA-binding</keyword>
<dbReference type="SMART" id="SM00345">
    <property type="entry name" value="HTH_GNTR"/>
    <property type="match status" value="1"/>
</dbReference>
<dbReference type="InterPro" id="IPR051446">
    <property type="entry name" value="HTH_trans_reg/aminotransferase"/>
</dbReference>
<organism evidence="7 8">
    <name type="scientific">Roseburia hominis</name>
    <dbReference type="NCBI Taxonomy" id="301301"/>
    <lineage>
        <taxon>Bacteria</taxon>
        <taxon>Bacillati</taxon>
        <taxon>Bacillota</taxon>
        <taxon>Clostridia</taxon>
        <taxon>Lachnospirales</taxon>
        <taxon>Lachnospiraceae</taxon>
        <taxon>Roseburia</taxon>
    </lineage>
</organism>
<dbReference type="EMBL" id="QRVL01000001">
    <property type="protein sequence ID" value="RGS42537.1"/>
    <property type="molecule type" value="Genomic_DNA"/>
</dbReference>
<dbReference type="Gene3D" id="1.10.10.10">
    <property type="entry name" value="Winged helix-like DNA-binding domain superfamily/Winged helix DNA-binding domain"/>
    <property type="match status" value="1"/>
</dbReference>
<evidence type="ECO:0000256" key="3">
    <source>
        <dbReference type="ARBA" id="ARBA00023015"/>
    </source>
</evidence>
<dbReference type="Proteomes" id="UP000266172">
    <property type="component" value="Unassembled WGS sequence"/>
</dbReference>
<keyword evidence="7" id="KW-0032">Aminotransferase</keyword>
<dbReference type="AlphaFoldDB" id="A0A395VB28"/>
<evidence type="ECO:0000313" key="8">
    <source>
        <dbReference type="Proteomes" id="UP000266172"/>
    </source>
</evidence>
<dbReference type="InterPro" id="IPR004839">
    <property type="entry name" value="Aminotransferase_I/II_large"/>
</dbReference>
<dbReference type="RefSeq" id="WP_118096748.1">
    <property type="nucleotide sequence ID" value="NZ_QRVL01000001.1"/>
</dbReference>
<dbReference type="InterPro" id="IPR000524">
    <property type="entry name" value="Tscrpt_reg_HTH_GntR"/>
</dbReference>
<dbReference type="PANTHER" id="PTHR46577">
    <property type="entry name" value="HTH-TYPE TRANSCRIPTIONAL REGULATORY PROTEIN GABR"/>
    <property type="match status" value="1"/>
</dbReference>
<dbReference type="Pfam" id="PF00155">
    <property type="entry name" value="Aminotran_1_2"/>
    <property type="match status" value="1"/>
</dbReference>
<dbReference type="CDD" id="cd00609">
    <property type="entry name" value="AAT_like"/>
    <property type="match status" value="1"/>
</dbReference>
<comment type="caution">
    <text evidence="7">The sequence shown here is derived from an EMBL/GenBank/DDBJ whole genome shotgun (WGS) entry which is preliminary data.</text>
</comment>
<reference evidence="7 8" key="1">
    <citation type="submission" date="2018-08" db="EMBL/GenBank/DDBJ databases">
        <title>A genome reference for cultivated species of the human gut microbiota.</title>
        <authorList>
            <person name="Zou Y."/>
            <person name="Xue W."/>
            <person name="Luo G."/>
        </authorList>
    </citation>
    <scope>NUCLEOTIDE SEQUENCE [LARGE SCALE GENOMIC DNA]</scope>
    <source>
        <strain evidence="7 8">AF22-12AC</strain>
    </source>
</reference>
<dbReference type="SUPFAM" id="SSF46785">
    <property type="entry name" value="Winged helix' DNA-binding domain"/>
    <property type="match status" value="1"/>
</dbReference>
<evidence type="ECO:0000313" key="7">
    <source>
        <dbReference type="EMBL" id="RGS42537.1"/>
    </source>
</evidence>
<sequence>MIEIMMNLQGGAKAPLYEKIYEYIKSEITDGRIPRGERLPSTRLLAKNLAVSRSTVEMAYDQLLAEGYIQAEPCRGFFVCDIAELYRLRGNSVGDTGQVHRPEKPVCLVDFSPYAIDTRSFPYNVWRKISRNVLLDDSEELLMAGDGQGEYSLRSEIADYLHHARGVNCRPENIVLGAGNEYLEILLTQLLGGNKTVLMENPGYPQAYHTFRNMGYRVVTVPADEQGLSGGTVRAAAPELVYMMPSHQFPTGSVMPLGRRLELLAWAAEQEECYLIEDDHDSEYRYRGKPIPSLQSVDGLGKVIYLGTFSKSIAPSLRISYMVLPQQLMERYRTVCGFYSTTVPRMQQEILREFLRDGHFERHLNKMRGIYRGRHDFLIGELKKRSWVLSVSGDHAGLHVLVEADTGCSEREICERAAAQGVKVSGLGEYALTKDGGGGRNHPVLLLGYGSLTEQEIQMGLTVLDLILDAQESG</sequence>
<dbReference type="GO" id="GO:0003700">
    <property type="term" value="F:DNA-binding transcription factor activity"/>
    <property type="evidence" value="ECO:0007669"/>
    <property type="project" value="InterPro"/>
</dbReference>
<feature type="domain" description="HTH gntR-type" evidence="6">
    <location>
        <begin position="14"/>
        <end position="82"/>
    </location>
</feature>
<dbReference type="PROSITE" id="PS50949">
    <property type="entry name" value="HTH_GNTR"/>
    <property type="match status" value="1"/>
</dbReference>
<accession>A0A395VB28</accession>
<dbReference type="CDD" id="cd07377">
    <property type="entry name" value="WHTH_GntR"/>
    <property type="match status" value="1"/>
</dbReference>
<proteinExistence type="inferred from homology"/>
<dbReference type="SUPFAM" id="SSF53383">
    <property type="entry name" value="PLP-dependent transferases"/>
    <property type="match status" value="1"/>
</dbReference>
<dbReference type="InterPro" id="IPR036390">
    <property type="entry name" value="WH_DNA-bd_sf"/>
</dbReference>
<comment type="similarity">
    <text evidence="1">In the C-terminal section; belongs to the class-I pyridoxal-phosphate-dependent aminotransferase family.</text>
</comment>
<dbReference type="PANTHER" id="PTHR46577:SF1">
    <property type="entry name" value="HTH-TYPE TRANSCRIPTIONAL REGULATORY PROTEIN GABR"/>
    <property type="match status" value="1"/>
</dbReference>
<evidence type="ECO:0000256" key="5">
    <source>
        <dbReference type="ARBA" id="ARBA00023163"/>
    </source>
</evidence>
<dbReference type="GO" id="GO:0008483">
    <property type="term" value="F:transaminase activity"/>
    <property type="evidence" value="ECO:0007669"/>
    <property type="project" value="UniProtKB-KW"/>
</dbReference>
<dbReference type="InterPro" id="IPR015421">
    <property type="entry name" value="PyrdxlP-dep_Trfase_major"/>
</dbReference>
<keyword evidence="7" id="KW-0808">Transferase</keyword>
<evidence type="ECO:0000256" key="2">
    <source>
        <dbReference type="ARBA" id="ARBA00022898"/>
    </source>
</evidence>
<keyword evidence="2" id="KW-0663">Pyridoxal phosphate</keyword>
<dbReference type="PRINTS" id="PR00035">
    <property type="entry name" value="HTHGNTR"/>
</dbReference>
<keyword evidence="5" id="KW-0804">Transcription</keyword>
<dbReference type="Pfam" id="PF00392">
    <property type="entry name" value="GntR"/>
    <property type="match status" value="1"/>
</dbReference>